<sequence>MRMQPVLRRLDEIAAVLAARDDTVALLGLGSCGAQPARLDEHSDLDFFVIVDEGAKWRYLDRVDWLEAPAPVTYRFAHHRSGRKALYADGVFVEYLVLTAGELSRVPFSGARVVWRRPGAPVDLAHTGPPVPRPPFDTEEFHLNDALVSLYIGLHRELRGERLSAVRLIQGRAVDGAIALLRLGGGEPPYRDAFEPARRVERAYPVEVLPLASMVPGYGGNVAAARFTFEWLCRRRTVPAGIGDAIRELIRSADVRRSPERGTSTG</sequence>
<dbReference type="EMBL" id="JASCTH010000001">
    <property type="protein sequence ID" value="MDI6097012.1"/>
    <property type="molecule type" value="Genomic_DNA"/>
</dbReference>
<name>A0ABT6WBA7_9ACTN</name>
<evidence type="ECO:0000313" key="2">
    <source>
        <dbReference type="Proteomes" id="UP001241758"/>
    </source>
</evidence>
<dbReference type="RefSeq" id="WP_282756150.1">
    <property type="nucleotide sequence ID" value="NZ_JASCTH010000001.1"/>
</dbReference>
<evidence type="ECO:0000313" key="1">
    <source>
        <dbReference type="EMBL" id="MDI6097012.1"/>
    </source>
</evidence>
<evidence type="ECO:0008006" key="3">
    <source>
        <dbReference type="Google" id="ProtNLM"/>
    </source>
</evidence>
<dbReference type="InterPro" id="IPR043519">
    <property type="entry name" value="NT_sf"/>
</dbReference>
<dbReference type="Proteomes" id="UP001241758">
    <property type="component" value="Unassembled WGS sequence"/>
</dbReference>
<organism evidence="1 2">
    <name type="scientific">Actinoplanes sandaracinus</name>
    <dbReference type="NCBI Taxonomy" id="3045177"/>
    <lineage>
        <taxon>Bacteria</taxon>
        <taxon>Bacillati</taxon>
        <taxon>Actinomycetota</taxon>
        <taxon>Actinomycetes</taxon>
        <taxon>Micromonosporales</taxon>
        <taxon>Micromonosporaceae</taxon>
        <taxon>Actinoplanes</taxon>
    </lineage>
</organism>
<protein>
    <recommendedName>
        <fullName evidence="3">Polymerase nucleotidyl transferase domain-containing protein</fullName>
    </recommendedName>
</protein>
<gene>
    <name evidence="1" type="ORF">QLQ12_00125</name>
</gene>
<keyword evidence="2" id="KW-1185">Reference proteome</keyword>
<comment type="caution">
    <text evidence="1">The sequence shown here is derived from an EMBL/GenBank/DDBJ whole genome shotgun (WGS) entry which is preliminary data.</text>
</comment>
<proteinExistence type="predicted"/>
<dbReference type="Gene3D" id="3.30.460.10">
    <property type="entry name" value="Beta Polymerase, domain 2"/>
    <property type="match status" value="1"/>
</dbReference>
<reference evidence="1 2" key="1">
    <citation type="submission" date="2023-05" db="EMBL/GenBank/DDBJ databases">
        <title>Actinoplanes sp. NEAU-A12 genome sequencing.</title>
        <authorList>
            <person name="Wang Z.-S."/>
        </authorList>
    </citation>
    <scope>NUCLEOTIDE SEQUENCE [LARGE SCALE GENOMIC DNA]</scope>
    <source>
        <strain evidence="1 2">NEAU-A12</strain>
    </source>
</reference>
<accession>A0ABT6WBA7</accession>
<dbReference type="SUPFAM" id="SSF81301">
    <property type="entry name" value="Nucleotidyltransferase"/>
    <property type="match status" value="1"/>
</dbReference>